<feature type="transmembrane region" description="Helical" evidence="1">
    <location>
        <begin position="222"/>
        <end position="241"/>
    </location>
</feature>
<keyword evidence="1" id="KW-0812">Transmembrane</keyword>
<comment type="caution">
    <text evidence="2">The sequence shown here is derived from an EMBL/GenBank/DDBJ whole genome shotgun (WGS) entry which is preliminary data.</text>
</comment>
<accession>A0A2V3DV03</accession>
<reference evidence="2 3" key="1">
    <citation type="submission" date="2018-05" db="EMBL/GenBank/DDBJ databases">
        <title>Genetic diversity of glacier-inhabiting Cryobacterium bacteria in China and description of Cryobacterium mengkeensis sp. nov. and Arthrobacter glacialis sp. nov.</title>
        <authorList>
            <person name="Liu Q."/>
            <person name="Xin Y.-H."/>
        </authorList>
    </citation>
    <scope>NUCLEOTIDE SEQUENCE [LARGE SCALE GENOMIC DNA]</scope>
    <source>
        <strain evidence="2 3">GP3</strain>
    </source>
</reference>
<dbReference type="Proteomes" id="UP000246303">
    <property type="component" value="Unassembled WGS sequence"/>
</dbReference>
<feature type="transmembrane region" description="Helical" evidence="1">
    <location>
        <begin position="463"/>
        <end position="488"/>
    </location>
</feature>
<feature type="transmembrane region" description="Helical" evidence="1">
    <location>
        <begin position="47"/>
        <end position="64"/>
    </location>
</feature>
<keyword evidence="1" id="KW-1133">Transmembrane helix</keyword>
<keyword evidence="1" id="KW-0472">Membrane</keyword>
<evidence type="ECO:0000313" key="2">
    <source>
        <dbReference type="EMBL" id="PXA66329.1"/>
    </source>
</evidence>
<feature type="transmembrane region" description="Helical" evidence="1">
    <location>
        <begin position="6"/>
        <end position="26"/>
    </location>
</feature>
<feature type="transmembrane region" description="Helical" evidence="1">
    <location>
        <begin position="340"/>
        <end position="357"/>
    </location>
</feature>
<evidence type="ECO:0000256" key="1">
    <source>
        <dbReference type="SAM" id="Phobius"/>
    </source>
</evidence>
<sequence>MEGLVSFGLPLAVLCVVIYSVLRFAVWSPRNGPSLDHVRNHAYWTGVIAWALSSLGSAGRAGLYNFAQPNAHNSPWSVTPWPSLLGPVLAIIAVHAIGQATWPAPKSAKRVAALEFRRVRDYVPTALGWTTLAIFLATAAVIPFVAMAGGFEAVNAPVPGAVGAWTTGRIDGGPLALALSLALALLGTGTILVMRLVASRRSLANLSAEQNKTLRIIGMNRLLRVSATVASGLAAVAGNYLIQPVPGSDIDSFVNWLGLVNMAVLVTMFFWKPPALEPAPNDPDYRGIFGLSRTAESGLGNVLAASRFSGTTYVLLAPTAVIGALLGYALRFWLGSMGPFLTPFVLMPLAYLWLEVVMRRNYTTAATPRTPLRHAIPWPLYAAFAISAVGLLLAVLHARHVSITGGRNTWDGLDTPAAMYLIPCALALAILLSGAAALRFALARPPLTDAPRVLDEALRRRSLFRIARTITGGWYATLGMVLIMMPLAPLPSAASFEMRTWGTLCLVVGVLLAIYPIRKLTPADFGLDAAELAPHGASPSQR</sequence>
<feature type="transmembrane region" description="Helical" evidence="1">
    <location>
        <begin position="253"/>
        <end position="271"/>
    </location>
</feature>
<protein>
    <submittedName>
        <fullName evidence="2">Uncharacterized protein</fullName>
    </submittedName>
</protein>
<proteinExistence type="predicted"/>
<feature type="transmembrane region" description="Helical" evidence="1">
    <location>
        <begin position="313"/>
        <end position="334"/>
    </location>
</feature>
<feature type="transmembrane region" description="Helical" evidence="1">
    <location>
        <begin position="500"/>
        <end position="517"/>
    </location>
</feature>
<feature type="transmembrane region" description="Helical" evidence="1">
    <location>
        <begin position="418"/>
        <end position="442"/>
    </location>
</feature>
<organism evidence="2 3">
    <name type="scientific">Arthrobacter psychrochitiniphilus</name>
    <dbReference type="NCBI Taxonomy" id="291045"/>
    <lineage>
        <taxon>Bacteria</taxon>
        <taxon>Bacillati</taxon>
        <taxon>Actinomycetota</taxon>
        <taxon>Actinomycetes</taxon>
        <taxon>Micrococcales</taxon>
        <taxon>Micrococcaceae</taxon>
        <taxon>Arthrobacter</taxon>
    </lineage>
</organism>
<evidence type="ECO:0000313" key="3">
    <source>
        <dbReference type="Proteomes" id="UP000246303"/>
    </source>
</evidence>
<feature type="transmembrane region" description="Helical" evidence="1">
    <location>
        <begin position="378"/>
        <end position="398"/>
    </location>
</feature>
<dbReference type="AlphaFoldDB" id="A0A2V3DV03"/>
<feature type="transmembrane region" description="Helical" evidence="1">
    <location>
        <begin position="175"/>
        <end position="197"/>
    </location>
</feature>
<keyword evidence="3" id="KW-1185">Reference proteome</keyword>
<gene>
    <name evidence="2" type="ORF">CVS29_06470</name>
</gene>
<name>A0A2V3DV03_9MICC</name>
<dbReference type="EMBL" id="QHLZ01000003">
    <property type="protein sequence ID" value="PXA66329.1"/>
    <property type="molecule type" value="Genomic_DNA"/>
</dbReference>
<feature type="transmembrane region" description="Helical" evidence="1">
    <location>
        <begin position="126"/>
        <end position="149"/>
    </location>
</feature>